<feature type="chain" id="PRO_5037034742" evidence="1">
    <location>
        <begin position="21"/>
        <end position="226"/>
    </location>
</feature>
<dbReference type="AlphaFoldDB" id="A0A914WK54"/>
<sequence length="226" mass="25961">MARFVIVVCVCLLLLHKIAGSVPSEDEYFVVTELYKGDRYLERYSFPYDLEDRELPIEYKHIGTPDAICAGSFIFKGNEIWKVLSVREDWNIRLGRPDPIAQFFPNFDGGVDAALCVKHPASPIETVHLFKDDYYQNFTILDGFINVESDLIPMNISQVDAAFLFNIVTEEKNDIFPVIVKGDTWYKFEAGFPEGGSLYDLFFDKLSDEEYYYADGISAASHYFYL</sequence>
<proteinExistence type="predicted"/>
<evidence type="ECO:0000256" key="1">
    <source>
        <dbReference type="SAM" id="SignalP"/>
    </source>
</evidence>
<dbReference type="Gene3D" id="2.110.10.10">
    <property type="entry name" value="Hemopexin-like domain"/>
    <property type="match status" value="1"/>
</dbReference>
<keyword evidence="2" id="KW-1185">Reference proteome</keyword>
<dbReference type="SUPFAM" id="SSF50923">
    <property type="entry name" value="Hemopexin-like domain"/>
    <property type="match status" value="1"/>
</dbReference>
<dbReference type="WBParaSite" id="PSAMB.scaffold449size50695.g5855.t1">
    <property type="protein sequence ID" value="PSAMB.scaffold449size50695.g5855.t1"/>
    <property type="gene ID" value="PSAMB.scaffold449size50695.g5855"/>
</dbReference>
<evidence type="ECO:0000313" key="3">
    <source>
        <dbReference type="WBParaSite" id="PSAMB.scaffold449size50695.g5855.t1"/>
    </source>
</evidence>
<protein>
    <submittedName>
        <fullName evidence="3">Uncharacterized protein</fullName>
    </submittedName>
</protein>
<organism evidence="2 3">
    <name type="scientific">Plectus sambesii</name>
    <dbReference type="NCBI Taxonomy" id="2011161"/>
    <lineage>
        <taxon>Eukaryota</taxon>
        <taxon>Metazoa</taxon>
        <taxon>Ecdysozoa</taxon>
        <taxon>Nematoda</taxon>
        <taxon>Chromadorea</taxon>
        <taxon>Plectida</taxon>
        <taxon>Plectina</taxon>
        <taxon>Plectoidea</taxon>
        <taxon>Plectidae</taxon>
        <taxon>Plectus</taxon>
    </lineage>
</organism>
<name>A0A914WK54_9BILA</name>
<feature type="signal peptide" evidence="1">
    <location>
        <begin position="1"/>
        <end position="20"/>
    </location>
</feature>
<evidence type="ECO:0000313" key="2">
    <source>
        <dbReference type="Proteomes" id="UP000887566"/>
    </source>
</evidence>
<dbReference type="Proteomes" id="UP000887566">
    <property type="component" value="Unplaced"/>
</dbReference>
<keyword evidence="1" id="KW-0732">Signal</keyword>
<accession>A0A914WK54</accession>
<reference evidence="3" key="1">
    <citation type="submission" date="2022-11" db="UniProtKB">
        <authorList>
            <consortium name="WormBaseParasite"/>
        </authorList>
    </citation>
    <scope>IDENTIFICATION</scope>
</reference>
<dbReference type="InterPro" id="IPR036375">
    <property type="entry name" value="Hemopexin-like_dom_sf"/>
</dbReference>